<evidence type="ECO:0000256" key="1">
    <source>
        <dbReference type="SAM" id="Phobius"/>
    </source>
</evidence>
<dbReference type="OrthoDB" id="4218123at2759"/>
<sequence length="339" mass="38881">MFDVPGLSGFLLTVAVFVGPWALTEIRKLRYQSRIAPETPQATTLATRRRRWLAIALVFAHSVFILWKFWVHPPLNIFTALRVPITTPSSALRTMLLRRSDPPTETLPVPLEELLVRLSSFDVRQLYIRLGHEAIQSCEHCATPDEYALVSLPGVLLEYVREVLVAGALTSRGLHKRHLRPWAVGLLVLAAIFERYVLTAAHITIPSTGMGVTMVHDNMWNMRQILFFFICPVLYFLPPRHRPPTAMTSIEGTKRALDSIIRNMQMLEMNRAATLRTDEFREQLNDYWHKEQEEGEWVRNDEEVQQEADKVEMGIGPDGKLRQTAQVVAQNLIENIRRN</sequence>
<feature type="transmembrane region" description="Helical" evidence="1">
    <location>
        <begin position="52"/>
        <end position="71"/>
    </location>
</feature>
<accession>A0A165B5D3</accession>
<protein>
    <submittedName>
        <fullName evidence="2">Uncharacterized protein</fullName>
    </submittedName>
</protein>
<keyword evidence="1" id="KW-0812">Transmembrane</keyword>
<keyword evidence="1" id="KW-0472">Membrane</keyword>
<feature type="transmembrane region" description="Helical" evidence="1">
    <location>
        <begin position="182"/>
        <end position="205"/>
    </location>
</feature>
<feature type="transmembrane region" description="Helical" evidence="1">
    <location>
        <begin position="220"/>
        <end position="237"/>
    </location>
</feature>
<reference evidence="2 3" key="1">
    <citation type="journal article" date="2016" name="Mol. Biol. Evol.">
        <title>Comparative Genomics of Early-Diverging Mushroom-Forming Fungi Provides Insights into the Origins of Lignocellulose Decay Capabilities.</title>
        <authorList>
            <person name="Nagy L.G."/>
            <person name="Riley R."/>
            <person name="Tritt A."/>
            <person name="Adam C."/>
            <person name="Daum C."/>
            <person name="Floudas D."/>
            <person name="Sun H."/>
            <person name="Yadav J.S."/>
            <person name="Pangilinan J."/>
            <person name="Larsson K.H."/>
            <person name="Matsuura K."/>
            <person name="Barry K."/>
            <person name="Labutti K."/>
            <person name="Kuo R."/>
            <person name="Ohm R.A."/>
            <person name="Bhattacharya S.S."/>
            <person name="Shirouzu T."/>
            <person name="Yoshinaga Y."/>
            <person name="Martin F.M."/>
            <person name="Grigoriev I.V."/>
            <person name="Hibbett D.S."/>
        </authorList>
    </citation>
    <scope>NUCLEOTIDE SEQUENCE [LARGE SCALE GENOMIC DNA]</scope>
    <source>
        <strain evidence="2 3">HHB12029</strain>
    </source>
</reference>
<name>A0A165B5D3_EXIGL</name>
<feature type="transmembrane region" description="Helical" evidence="1">
    <location>
        <begin position="6"/>
        <end position="24"/>
    </location>
</feature>
<dbReference type="Proteomes" id="UP000077266">
    <property type="component" value="Unassembled WGS sequence"/>
</dbReference>
<dbReference type="AlphaFoldDB" id="A0A165B5D3"/>
<keyword evidence="3" id="KW-1185">Reference proteome</keyword>
<evidence type="ECO:0000313" key="3">
    <source>
        <dbReference type="Proteomes" id="UP000077266"/>
    </source>
</evidence>
<gene>
    <name evidence="2" type="ORF">EXIGLDRAFT_631221</name>
</gene>
<dbReference type="PANTHER" id="PTHR39470">
    <property type="entry name" value="CHROMOSOME 10, WHOLE GENOME SHOTGUN SEQUENCE"/>
    <property type="match status" value="1"/>
</dbReference>
<organism evidence="2 3">
    <name type="scientific">Exidia glandulosa HHB12029</name>
    <dbReference type="NCBI Taxonomy" id="1314781"/>
    <lineage>
        <taxon>Eukaryota</taxon>
        <taxon>Fungi</taxon>
        <taxon>Dikarya</taxon>
        <taxon>Basidiomycota</taxon>
        <taxon>Agaricomycotina</taxon>
        <taxon>Agaricomycetes</taxon>
        <taxon>Auriculariales</taxon>
        <taxon>Exidiaceae</taxon>
        <taxon>Exidia</taxon>
    </lineage>
</organism>
<dbReference type="EMBL" id="KV426551">
    <property type="protein sequence ID" value="KZV79857.1"/>
    <property type="molecule type" value="Genomic_DNA"/>
</dbReference>
<dbReference type="STRING" id="1314781.A0A165B5D3"/>
<dbReference type="PANTHER" id="PTHR39470:SF1">
    <property type="entry name" value="CHORISMATE SYNTHASE PROTEIN"/>
    <property type="match status" value="1"/>
</dbReference>
<keyword evidence="1" id="KW-1133">Transmembrane helix</keyword>
<evidence type="ECO:0000313" key="2">
    <source>
        <dbReference type="EMBL" id="KZV79857.1"/>
    </source>
</evidence>
<proteinExistence type="predicted"/>
<dbReference type="InParanoid" id="A0A165B5D3"/>